<comment type="subcellular location">
    <subcellularLocation>
        <location evidence="1">Membrane</location>
        <topology evidence="1">Multi-pass membrane protein</topology>
    </subcellularLocation>
</comment>
<dbReference type="InterPro" id="IPR051328">
    <property type="entry name" value="T7SS_ABC-Transporter"/>
</dbReference>
<dbReference type="GO" id="GO:0043190">
    <property type="term" value="C:ATP-binding cassette (ABC) transporter complex"/>
    <property type="evidence" value="ECO:0007669"/>
    <property type="project" value="InterPro"/>
</dbReference>
<dbReference type="GO" id="GO:0140359">
    <property type="term" value="F:ABC-type transporter activity"/>
    <property type="evidence" value="ECO:0007669"/>
    <property type="project" value="InterPro"/>
</dbReference>
<dbReference type="InterPro" id="IPR000412">
    <property type="entry name" value="ABC_2_transport"/>
</dbReference>
<feature type="transmembrane region" description="Helical" evidence="5">
    <location>
        <begin position="149"/>
        <end position="173"/>
    </location>
</feature>
<feature type="transmembrane region" description="Helical" evidence="5">
    <location>
        <begin position="249"/>
        <end position="270"/>
    </location>
</feature>
<accession>A0A0W8ERQ3</accession>
<proteinExistence type="predicted"/>
<keyword evidence="4 5" id="KW-0472">Membrane</keyword>
<sequence length="278" mass="30367">MHPGFFTIYRRDMIRFIRFKTLLISSLVQPALWMAFFGIAMSASFNRLTAEIPPLPGVPTVDYLTFMAAGVIAMTTLFTSLFGGITILFDKNWGLMREIFASPLPRNQIIFGIALSGMTKSFIQAGIIMAFALLIGADLFAGYTPAGTVFAILGILLFVGVFSLGFLFLSAAISISLESPEGLQGIITLLTMPIFFASNALYPINAFPPPLQAVSLANPLTYLVTGIRYFAIGNNFQSMGTQYTVTPSAIGFAFFFLAGFTLVMFGLAWWRFQKAVVT</sequence>
<evidence type="ECO:0000256" key="5">
    <source>
        <dbReference type="SAM" id="Phobius"/>
    </source>
</evidence>
<dbReference type="PROSITE" id="PS51012">
    <property type="entry name" value="ABC_TM2"/>
    <property type="match status" value="1"/>
</dbReference>
<feature type="domain" description="ABC transmembrane type-2" evidence="6">
    <location>
        <begin position="21"/>
        <end position="275"/>
    </location>
</feature>
<reference evidence="7" key="1">
    <citation type="journal article" date="2015" name="Proc. Natl. Acad. Sci. U.S.A.">
        <title>Networks of energetic and metabolic interactions define dynamics in microbial communities.</title>
        <authorList>
            <person name="Embree M."/>
            <person name="Liu J.K."/>
            <person name="Al-Bassam M.M."/>
            <person name="Zengler K."/>
        </authorList>
    </citation>
    <scope>NUCLEOTIDE SEQUENCE</scope>
</reference>
<dbReference type="PANTHER" id="PTHR43077:SF10">
    <property type="entry name" value="TRANSPORT PERMEASE PROTEIN"/>
    <property type="match status" value="1"/>
</dbReference>
<evidence type="ECO:0000259" key="6">
    <source>
        <dbReference type="PROSITE" id="PS51012"/>
    </source>
</evidence>
<evidence type="ECO:0000256" key="4">
    <source>
        <dbReference type="ARBA" id="ARBA00023136"/>
    </source>
</evidence>
<dbReference type="PANTHER" id="PTHR43077">
    <property type="entry name" value="TRANSPORT PERMEASE YVFS-RELATED"/>
    <property type="match status" value="1"/>
</dbReference>
<gene>
    <name evidence="7" type="ORF">ASZ90_016503</name>
</gene>
<organism evidence="7">
    <name type="scientific">hydrocarbon metagenome</name>
    <dbReference type="NCBI Taxonomy" id="938273"/>
    <lineage>
        <taxon>unclassified sequences</taxon>
        <taxon>metagenomes</taxon>
        <taxon>ecological metagenomes</taxon>
    </lineage>
</organism>
<evidence type="ECO:0000313" key="7">
    <source>
        <dbReference type="EMBL" id="KUG11090.1"/>
    </source>
</evidence>
<feature type="transmembrane region" description="Helical" evidence="5">
    <location>
        <begin position="109"/>
        <end position="137"/>
    </location>
</feature>
<evidence type="ECO:0000256" key="1">
    <source>
        <dbReference type="ARBA" id="ARBA00004141"/>
    </source>
</evidence>
<evidence type="ECO:0000256" key="3">
    <source>
        <dbReference type="ARBA" id="ARBA00022989"/>
    </source>
</evidence>
<feature type="transmembrane region" description="Helical" evidence="5">
    <location>
        <begin position="185"/>
        <end position="204"/>
    </location>
</feature>
<keyword evidence="3 5" id="KW-1133">Transmembrane helix</keyword>
<dbReference type="PIRSF" id="PIRSF006648">
    <property type="entry name" value="DrrB"/>
    <property type="match status" value="1"/>
</dbReference>
<name>A0A0W8ERQ3_9ZZZZ</name>
<dbReference type="AlphaFoldDB" id="A0A0W8ERQ3"/>
<feature type="transmembrane region" description="Helical" evidence="5">
    <location>
        <begin position="21"/>
        <end position="43"/>
    </location>
</feature>
<keyword evidence="2 5" id="KW-0812">Transmembrane</keyword>
<comment type="caution">
    <text evidence="7">The sequence shown here is derived from an EMBL/GenBank/DDBJ whole genome shotgun (WGS) entry which is preliminary data.</text>
</comment>
<feature type="transmembrane region" description="Helical" evidence="5">
    <location>
        <begin position="63"/>
        <end position="89"/>
    </location>
</feature>
<evidence type="ECO:0000256" key="2">
    <source>
        <dbReference type="ARBA" id="ARBA00022692"/>
    </source>
</evidence>
<dbReference type="Pfam" id="PF01061">
    <property type="entry name" value="ABC2_membrane"/>
    <property type="match status" value="1"/>
</dbReference>
<dbReference type="InterPro" id="IPR047817">
    <property type="entry name" value="ABC2_TM_bact-type"/>
</dbReference>
<dbReference type="InterPro" id="IPR013525">
    <property type="entry name" value="ABC2_TM"/>
</dbReference>
<protein>
    <submittedName>
        <fullName evidence="7">Abc transporter, permease protein</fullName>
    </submittedName>
</protein>
<dbReference type="EMBL" id="LNQE01001735">
    <property type="protein sequence ID" value="KUG11090.1"/>
    <property type="molecule type" value="Genomic_DNA"/>
</dbReference>